<dbReference type="CDD" id="cd07344">
    <property type="entry name" value="M48_yhfN_like"/>
    <property type="match status" value="1"/>
</dbReference>
<feature type="domain" description="YgjP-like metallopeptidase" evidence="1">
    <location>
        <begin position="23"/>
        <end position="228"/>
    </location>
</feature>
<dbReference type="PANTHER" id="PTHR30399:SF1">
    <property type="entry name" value="UTP PYROPHOSPHATASE"/>
    <property type="match status" value="1"/>
</dbReference>
<sequence length="233" mass="27533">MLMKIVLGDVLIDLTQKEIKNVHLSVNPPKGDVRISAPFSMNIDAIRAFAISKIPWIKFEQKKFLTQERESLREYLDRESHYVWGQRYMMEIVEVDNTPAVELKHSKLVLHIRPNTTKEKCKEMLETWYRMQIKIAAPEIIKKYSSRLQVNVERLYVQGMKTRWGGANPARKSIRLNTDLARKPSIYLDYVVLHEMVHFIEPTHNARFSALMDLHMPNWKQYRDELNKLPLKC</sequence>
<dbReference type="Gene3D" id="3.30.2010.10">
    <property type="entry name" value="Metalloproteases ('zincins'), catalytic domain"/>
    <property type="match status" value="1"/>
</dbReference>
<dbReference type="InterPro" id="IPR002725">
    <property type="entry name" value="YgjP-like_metallopeptidase"/>
</dbReference>
<dbReference type="Pfam" id="PF01863">
    <property type="entry name" value="YgjP-like"/>
    <property type="match status" value="1"/>
</dbReference>
<dbReference type="EMBL" id="WFLM01000004">
    <property type="protein sequence ID" value="KAB8037564.1"/>
    <property type="molecule type" value="Genomic_DNA"/>
</dbReference>
<dbReference type="RefSeq" id="WP_153420646.1">
    <property type="nucleotide sequence ID" value="NZ_WFLM01000004.1"/>
</dbReference>
<gene>
    <name evidence="2" type="ORF">GCL60_10325</name>
</gene>
<reference evidence="2 3" key="1">
    <citation type="submission" date="2019-10" db="EMBL/GenBank/DDBJ databases">
        <title>New species of Slilvanegrellaceae.</title>
        <authorList>
            <person name="Pitt A."/>
            <person name="Hahn M.W."/>
        </authorList>
    </citation>
    <scope>NUCLEOTIDE SEQUENCE [LARGE SCALE GENOMIC DNA]</scope>
    <source>
        <strain evidence="2 3">SP-Ram-0.45-NSY-1</strain>
    </source>
</reference>
<keyword evidence="3" id="KW-1185">Reference proteome</keyword>
<dbReference type="AlphaFoldDB" id="A0A6N6VPS2"/>
<accession>A0A6N6VPS2</accession>
<dbReference type="PANTHER" id="PTHR30399">
    <property type="entry name" value="UNCHARACTERIZED PROTEIN YGJP"/>
    <property type="match status" value="1"/>
</dbReference>
<dbReference type="Proteomes" id="UP000437748">
    <property type="component" value="Unassembled WGS sequence"/>
</dbReference>
<proteinExistence type="predicted"/>
<evidence type="ECO:0000313" key="2">
    <source>
        <dbReference type="EMBL" id="KAB8037564.1"/>
    </source>
</evidence>
<organism evidence="2 3">
    <name type="scientific">Silvanigrella paludirubra</name>
    <dbReference type="NCBI Taxonomy" id="2499159"/>
    <lineage>
        <taxon>Bacteria</taxon>
        <taxon>Pseudomonadati</taxon>
        <taxon>Bdellovibrionota</taxon>
        <taxon>Oligoflexia</taxon>
        <taxon>Silvanigrellales</taxon>
        <taxon>Silvanigrellaceae</taxon>
        <taxon>Silvanigrella</taxon>
    </lineage>
</organism>
<evidence type="ECO:0000259" key="1">
    <source>
        <dbReference type="Pfam" id="PF01863"/>
    </source>
</evidence>
<dbReference type="OrthoDB" id="9811177at2"/>
<protein>
    <submittedName>
        <fullName evidence="2">DUF45 domain-containing protein</fullName>
    </submittedName>
</protein>
<evidence type="ECO:0000313" key="3">
    <source>
        <dbReference type="Proteomes" id="UP000437748"/>
    </source>
</evidence>
<dbReference type="InterPro" id="IPR053136">
    <property type="entry name" value="UTP_pyrophosphatase-like"/>
</dbReference>
<comment type="caution">
    <text evidence="2">The sequence shown here is derived from an EMBL/GenBank/DDBJ whole genome shotgun (WGS) entry which is preliminary data.</text>
</comment>
<name>A0A6N6VPS2_9BACT</name>